<feature type="domain" description="HTH lysR-type" evidence="5">
    <location>
        <begin position="1"/>
        <end position="58"/>
    </location>
</feature>
<dbReference type="OrthoDB" id="9803735at2"/>
<keyword evidence="2" id="KW-0805">Transcription regulation</keyword>
<protein>
    <submittedName>
        <fullName evidence="6">Chromosome initiation inhibitor</fullName>
    </submittedName>
</protein>
<evidence type="ECO:0000259" key="5">
    <source>
        <dbReference type="PROSITE" id="PS50931"/>
    </source>
</evidence>
<evidence type="ECO:0000313" key="7">
    <source>
        <dbReference type="EMBL" id="AMV67979.1"/>
    </source>
</evidence>
<dbReference type="GO" id="GO:0005829">
    <property type="term" value="C:cytosol"/>
    <property type="evidence" value="ECO:0007669"/>
    <property type="project" value="TreeGrafter"/>
</dbReference>
<dbReference type="Proteomes" id="UP000076405">
    <property type="component" value="Chromosome"/>
</dbReference>
<dbReference type="PROSITE" id="PS50931">
    <property type="entry name" value="HTH_LYSR"/>
    <property type="match status" value="1"/>
</dbReference>
<organism evidence="6 9">
    <name type="scientific">Pediococcus damnosus</name>
    <dbReference type="NCBI Taxonomy" id="51663"/>
    <lineage>
        <taxon>Bacteria</taxon>
        <taxon>Bacillati</taxon>
        <taxon>Bacillota</taxon>
        <taxon>Bacilli</taxon>
        <taxon>Lactobacillales</taxon>
        <taxon>Lactobacillaceae</taxon>
        <taxon>Pediococcus</taxon>
    </lineage>
</organism>
<name>A0A0R2HDT8_9LACO</name>
<proteinExistence type="inferred from homology"/>
<evidence type="ECO:0000256" key="3">
    <source>
        <dbReference type="ARBA" id="ARBA00023125"/>
    </source>
</evidence>
<sequence length="289" mass="32689">MNLTHLRYFSVVANQESITKASELLFVSQSAVSKTIKQLESELNVKLFDRVGRTIKLNRNGKLFYSYVNDSLNLLDRGISSVSGGIQTSEQQISILFEVASTLIPKIVNRIQQNLPNVRLNIAQHVQMDTDLQQYDFVVTTRKIPNYFTAQIIKEEVFVGWKSNYPNGTVKASTLTNTQFIGLGNHNQLRKTIDDYFHEQKLTINFKYETDDPATVRGLIDAGVGIGFIPAVTWKTAGKSLHLARLTPDIMSRTIYLCSSTHELNDIQREISNELIETFADAQKEQLTL</sequence>
<dbReference type="InterPro" id="IPR050950">
    <property type="entry name" value="HTH-type_LysR_regulators"/>
</dbReference>
<reference evidence="8 9" key="1">
    <citation type="journal article" date="2016" name="PLoS ONE">
        <title>The Identification of Novel Diagnostic Marker Genes for the Detection of Beer Spoiling Pediococcus damnosus Strains Using the BlAst Diagnostic Gene findEr.</title>
        <authorList>
            <person name="Behr J."/>
            <person name="Geissler A.J."/>
            <person name="Schmid J."/>
            <person name="Zehe A."/>
            <person name="Vogel R.F."/>
        </authorList>
    </citation>
    <scope>NUCLEOTIDE SEQUENCE [LARGE SCALE GENOMIC DNA]</scope>
    <source>
        <strain evidence="6 9">TMW 2.1533</strain>
        <strain evidence="7 8">TMW 2.1535</strain>
    </source>
</reference>
<accession>A0A0R2HDT8</accession>
<dbReference type="PRINTS" id="PR00039">
    <property type="entry name" value="HTHLYSR"/>
</dbReference>
<dbReference type="PANTHER" id="PTHR30419:SF28">
    <property type="entry name" value="HTH-TYPE TRANSCRIPTIONAL REGULATOR BSDA"/>
    <property type="match status" value="1"/>
</dbReference>
<dbReference type="CDD" id="cd05466">
    <property type="entry name" value="PBP2_LTTR_substrate"/>
    <property type="match status" value="1"/>
</dbReference>
<dbReference type="InterPro" id="IPR036388">
    <property type="entry name" value="WH-like_DNA-bd_sf"/>
</dbReference>
<comment type="similarity">
    <text evidence="1">Belongs to the LysR transcriptional regulatory family.</text>
</comment>
<dbReference type="Gene3D" id="1.10.10.10">
    <property type="entry name" value="Winged helix-like DNA-binding domain superfamily/Winged helix DNA-binding domain"/>
    <property type="match status" value="1"/>
</dbReference>
<dbReference type="RefSeq" id="WP_046870590.1">
    <property type="nucleotide sequence ID" value="NZ_BAAAXI010000136.1"/>
</dbReference>
<dbReference type="InterPro" id="IPR005119">
    <property type="entry name" value="LysR_subst-bd"/>
</dbReference>
<dbReference type="KEGG" id="pdm:ADU72_2058"/>
<keyword evidence="4" id="KW-0804">Transcription</keyword>
<gene>
    <name evidence="6" type="ORF">ADU70_0665</name>
    <name evidence="7" type="ORF">ADU72_2058</name>
</gene>
<evidence type="ECO:0000313" key="9">
    <source>
        <dbReference type="Proteomes" id="UP000076405"/>
    </source>
</evidence>
<dbReference type="InterPro" id="IPR000847">
    <property type="entry name" value="LysR_HTH_N"/>
</dbReference>
<dbReference type="EMBL" id="CP012275">
    <property type="protein sequence ID" value="AMV62165.1"/>
    <property type="molecule type" value="Genomic_DNA"/>
</dbReference>
<dbReference type="EMBL" id="CP012288">
    <property type="protein sequence ID" value="AMV67979.1"/>
    <property type="molecule type" value="Genomic_DNA"/>
</dbReference>
<evidence type="ECO:0000313" key="8">
    <source>
        <dbReference type="Proteomes" id="UP000076244"/>
    </source>
</evidence>
<dbReference type="GO" id="GO:0003677">
    <property type="term" value="F:DNA binding"/>
    <property type="evidence" value="ECO:0007669"/>
    <property type="project" value="UniProtKB-KW"/>
</dbReference>
<dbReference type="Proteomes" id="UP000076244">
    <property type="component" value="Chromosome"/>
</dbReference>
<dbReference type="GO" id="GO:0003700">
    <property type="term" value="F:DNA-binding transcription factor activity"/>
    <property type="evidence" value="ECO:0007669"/>
    <property type="project" value="InterPro"/>
</dbReference>
<dbReference type="Gene3D" id="3.40.190.290">
    <property type="match status" value="1"/>
</dbReference>
<evidence type="ECO:0000256" key="4">
    <source>
        <dbReference type="ARBA" id="ARBA00023163"/>
    </source>
</evidence>
<keyword evidence="8" id="KW-1185">Reference proteome</keyword>
<dbReference type="SUPFAM" id="SSF46785">
    <property type="entry name" value="Winged helix' DNA-binding domain"/>
    <property type="match status" value="1"/>
</dbReference>
<dbReference type="PANTHER" id="PTHR30419">
    <property type="entry name" value="HTH-TYPE TRANSCRIPTIONAL REGULATOR YBHD"/>
    <property type="match status" value="1"/>
</dbReference>
<evidence type="ECO:0000313" key="6">
    <source>
        <dbReference type="EMBL" id="AMV62165.1"/>
    </source>
</evidence>
<dbReference type="Pfam" id="PF03466">
    <property type="entry name" value="LysR_substrate"/>
    <property type="match status" value="1"/>
</dbReference>
<keyword evidence="3" id="KW-0238">DNA-binding</keyword>
<dbReference type="Pfam" id="PF00126">
    <property type="entry name" value="HTH_1"/>
    <property type="match status" value="1"/>
</dbReference>
<dbReference type="GeneID" id="57277226"/>
<dbReference type="FunFam" id="1.10.10.10:FF:000001">
    <property type="entry name" value="LysR family transcriptional regulator"/>
    <property type="match status" value="1"/>
</dbReference>
<evidence type="ECO:0000256" key="1">
    <source>
        <dbReference type="ARBA" id="ARBA00009437"/>
    </source>
</evidence>
<dbReference type="InterPro" id="IPR036390">
    <property type="entry name" value="WH_DNA-bd_sf"/>
</dbReference>
<dbReference type="SUPFAM" id="SSF53850">
    <property type="entry name" value="Periplasmic binding protein-like II"/>
    <property type="match status" value="1"/>
</dbReference>
<evidence type="ECO:0000256" key="2">
    <source>
        <dbReference type="ARBA" id="ARBA00023015"/>
    </source>
</evidence>
<dbReference type="AlphaFoldDB" id="A0A0R2HDT8"/>